<comment type="caution">
    <text evidence="2">The sequence shown here is derived from an EMBL/GenBank/DDBJ whole genome shotgun (WGS) entry which is preliminary data.</text>
</comment>
<dbReference type="SUPFAM" id="SSF52540">
    <property type="entry name" value="P-loop containing nucleoside triphosphate hydrolases"/>
    <property type="match status" value="1"/>
</dbReference>
<evidence type="ECO:0000313" key="3">
    <source>
        <dbReference type="Proteomes" id="UP000648257"/>
    </source>
</evidence>
<dbReference type="InterPro" id="IPR045063">
    <property type="entry name" value="Dynamin_N"/>
</dbReference>
<keyword evidence="3" id="KW-1185">Reference proteome</keyword>
<dbReference type="RefSeq" id="WP_186920542.1">
    <property type="nucleotide sequence ID" value="NZ_JACOFW010000001.1"/>
</dbReference>
<dbReference type="EMBL" id="JACOFW010000001">
    <property type="protein sequence ID" value="MBC3805802.1"/>
    <property type="molecule type" value="Genomic_DNA"/>
</dbReference>
<reference evidence="2 3" key="1">
    <citation type="submission" date="2020-08" db="EMBL/GenBank/DDBJ databases">
        <title>Novel species isolated from subtropical streams in China.</title>
        <authorList>
            <person name="Lu H."/>
        </authorList>
    </citation>
    <scope>NUCLEOTIDE SEQUENCE [LARGE SCALE GENOMIC DNA]</scope>
    <source>
        <strain evidence="2 3">KACC 16656</strain>
    </source>
</reference>
<accession>A0ABR6WYV4</accession>
<dbReference type="Proteomes" id="UP000648257">
    <property type="component" value="Unassembled WGS sequence"/>
</dbReference>
<gene>
    <name evidence="2" type="ORF">H8K52_00405</name>
</gene>
<organism evidence="2 3">
    <name type="scientific">Undibacterium seohonense</name>
    <dbReference type="NCBI Taxonomy" id="1344950"/>
    <lineage>
        <taxon>Bacteria</taxon>
        <taxon>Pseudomonadati</taxon>
        <taxon>Pseudomonadota</taxon>
        <taxon>Betaproteobacteria</taxon>
        <taxon>Burkholderiales</taxon>
        <taxon>Oxalobacteraceae</taxon>
        <taxon>Undibacterium</taxon>
    </lineage>
</organism>
<dbReference type="InterPro" id="IPR027417">
    <property type="entry name" value="P-loop_NTPase"/>
</dbReference>
<name>A0ABR6WYV4_9BURK</name>
<feature type="domain" description="Dynamin N-terminal" evidence="1">
    <location>
        <begin position="241"/>
        <end position="396"/>
    </location>
</feature>
<sequence>MSLTPHFVERARSSLERLSCWWRCWGRSTDVNVLSQLILEAESNLVQSIKEFGVIQGKLEALNHDFLKLNHERDALQKSFETLQISHTDLKQEHVAQSQVLNEERVASQIVQVNLKKLSQEFIILTELKDEIQQSFDRLYISHTDLKQEHEAQSLVLQNERAGFIVMQTSHIFLKDILSAQDDYLPKHQNFQRLFYDDFMAFANSENFFDREADAVLQLQAVSDEVRLLSRFPVFREKTIVAIAGGFSSGKSSLLTSFFDDKSLVRLPIGIEPVTAIPTYIVSGERSVITGFAAHGGTVAISSELYAKMGHKFVESLGFDLRRILPFVALETQWTDQLDHLCFIDTPGYNPPSIGITASDSTATVEALQQADAVLWVIALDANGEISHSDIEYLTAHLPLTPLGIVINKADLRPLTQVMEVMKQIGDTLDTLGIEYIGISAYSSVEKRELAFEKASLQEMLQIWNVPSLRKDRLIADVKQVFDSYRDAFLHEIEHRKGLATIVKDQLLDLHELGIFDEEIQESNADDTNKYETSESIENVNPIPTLGSLLKDKLDTKSPIEIKEKRSVRAQKVRQDLSQRLNDMNGRTDLLILNELLDTATHIEEAMTEVLNDEW</sequence>
<proteinExistence type="predicted"/>
<dbReference type="Gene3D" id="3.40.50.300">
    <property type="entry name" value="P-loop containing nucleotide triphosphate hydrolases"/>
    <property type="match status" value="1"/>
</dbReference>
<dbReference type="Pfam" id="PF00350">
    <property type="entry name" value="Dynamin_N"/>
    <property type="match status" value="1"/>
</dbReference>
<evidence type="ECO:0000259" key="1">
    <source>
        <dbReference type="Pfam" id="PF00350"/>
    </source>
</evidence>
<protein>
    <submittedName>
        <fullName evidence="2">Dynamin family protein</fullName>
    </submittedName>
</protein>
<evidence type="ECO:0000313" key="2">
    <source>
        <dbReference type="EMBL" id="MBC3805802.1"/>
    </source>
</evidence>